<gene>
    <name evidence="1" type="ORF">MNBD_PLANCTO02-1308</name>
</gene>
<sequence>MQKITKIQVFFCEAGTLRDASWFTLLFFRSLHLVLLDNPKYYWKLRFTP</sequence>
<dbReference type="EMBL" id="UOGL01000112">
    <property type="protein sequence ID" value="VAX37307.1"/>
    <property type="molecule type" value="Genomic_DNA"/>
</dbReference>
<protein>
    <submittedName>
        <fullName evidence="1">Uncharacterized protein</fullName>
    </submittedName>
</protein>
<accession>A0A3B1E490</accession>
<dbReference type="AlphaFoldDB" id="A0A3B1E490"/>
<evidence type="ECO:0000313" key="1">
    <source>
        <dbReference type="EMBL" id="VAX37307.1"/>
    </source>
</evidence>
<proteinExistence type="predicted"/>
<name>A0A3B1E490_9ZZZZ</name>
<reference evidence="1" key="1">
    <citation type="submission" date="2018-06" db="EMBL/GenBank/DDBJ databases">
        <authorList>
            <person name="Zhirakovskaya E."/>
        </authorList>
    </citation>
    <scope>NUCLEOTIDE SEQUENCE</scope>
</reference>
<organism evidence="1">
    <name type="scientific">hydrothermal vent metagenome</name>
    <dbReference type="NCBI Taxonomy" id="652676"/>
    <lineage>
        <taxon>unclassified sequences</taxon>
        <taxon>metagenomes</taxon>
        <taxon>ecological metagenomes</taxon>
    </lineage>
</organism>